<organism evidence="2 3">
    <name type="scientific">Algoriphagus marincola HL-49</name>
    <dbReference type="NCBI Taxonomy" id="1305737"/>
    <lineage>
        <taxon>Bacteria</taxon>
        <taxon>Pseudomonadati</taxon>
        <taxon>Bacteroidota</taxon>
        <taxon>Cytophagia</taxon>
        <taxon>Cytophagales</taxon>
        <taxon>Cyclobacteriaceae</taxon>
        <taxon>Algoriphagus</taxon>
    </lineage>
</organism>
<dbReference type="InterPro" id="IPR000326">
    <property type="entry name" value="PAP2/HPO"/>
</dbReference>
<comment type="caution">
    <text evidence="2">The sequence shown here is derived from an EMBL/GenBank/DDBJ whole genome shotgun (WGS) entry which is preliminary data.</text>
</comment>
<evidence type="ECO:0000313" key="3">
    <source>
        <dbReference type="Proteomes" id="UP000050421"/>
    </source>
</evidence>
<dbReference type="STRING" id="1305737.GCA_000526355_02451"/>
<dbReference type="eggNOG" id="COG0671">
    <property type="taxonomic scope" value="Bacteria"/>
</dbReference>
<dbReference type="OrthoDB" id="7793240at2"/>
<dbReference type="InterPro" id="IPR052559">
    <property type="entry name" value="V-haloperoxidase"/>
</dbReference>
<dbReference type="PANTHER" id="PTHR34599:SF1">
    <property type="entry name" value="PHOSPHATIDIC ACID PHOSPHATASE TYPE 2_HALOPEROXIDASE DOMAIN-CONTAINING PROTEIN"/>
    <property type="match status" value="1"/>
</dbReference>
<protein>
    <submittedName>
        <fullName evidence="2">Membrane-associated phospholipid phosphatase</fullName>
    </submittedName>
</protein>
<dbReference type="SMART" id="SM00014">
    <property type="entry name" value="acidPPc"/>
    <property type="match status" value="1"/>
</dbReference>
<dbReference type="PANTHER" id="PTHR34599">
    <property type="entry name" value="PEROXIDASE-RELATED"/>
    <property type="match status" value="1"/>
</dbReference>
<accession>A0A0P7YDK5</accession>
<dbReference type="InterPro" id="IPR016119">
    <property type="entry name" value="Br/Cl_peroxidase_C"/>
</dbReference>
<evidence type="ECO:0000259" key="1">
    <source>
        <dbReference type="SMART" id="SM00014"/>
    </source>
</evidence>
<dbReference type="EMBL" id="LJXT01000021">
    <property type="protein sequence ID" value="KPQ18711.1"/>
    <property type="molecule type" value="Genomic_DNA"/>
</dbReference>
<dbReference type="AlphaFoldDB" id="A0A0P7YDK5"/>
<feature type="domain" description="Phosphatidic acid phosphatase type 2/haloperoxidase" evidence="1">
    <location>
        <begin position="395"/>
        <end position="503"/>
    </location>
</feature>
<reference evidence="2 3" key="1">
    <citation type="submission" date="2015-09" db="EMBL/GenBank/DDBJ databases">
        <title>Identification and resolution of microdiversity through metagenomic sequencing of parallel consortia.</title>
        <authorList>
            <person name="Nelson W.C."/>
            <person name="Romine M.F."/>
            <person name="Lindemann S.R."/>
        </authorList>
    </citation>
    <scope>NUCLEOTIDE SEQUENCE [LARGE SCALE GENOMIC DNA]</scope>
    <source>
        <strain evidence="2">HL-49</strain>
    </source>
</reference>
<gene>
    <name evidence="2" type="ORF">HLUCCX10_04890</name>
</gene>
<dbReference type="SUPFAM" id="SSF48317">
    <property type="entry name" value="Acid phosphatase/Vanadium-dependent haloperoxidase"/>
    <property type="match status" value="2"/>
</dbReference>
<dbReference type="Gene3D" id="1.10.606.10">
    <property type="entry name" value="Vanadium-containing Chloroperoxidase, domain 2"/>
    <property type="match status" value="2"/>
</dbReference>
<proteinExistence type="predicted"/>
<dbReference type="InterPro" id="IPR036938">
    <property type="entry name" value="PAP2/HPO_sf"/>
</dbReference>
<sequence length="512" mass="57173">MKKHLQKYIILAVSIYVASCSMDLPTQLEFESYEFASIDENGGELNPILISKGSEITVSEPNDITSAEYLEELSEVKNRIANKSDQEKRNTRQWTNNPVVRWNEIALELIAKYNLIPGPNPDGTYTLPTPSNPQGPPSFPFAHPPYASRVLAYLSVSQYDGLIVAWHYKFFYNRPAPYEIDSDIEHAYVAQPIPSYPSSGAVVARVSKEILTTMFPLEADYLARMEEEHLEALLLSGENVPSDLEAGLDIGKEIASIALERASLDGMKDAQVNKAVSDSIADAAFDRFGWKWINLESPSRPVGLTPLFGKVKMWNVADVKDTRPPVPPTPGSDLYEEDVEILKNYAANVTPERRRIANFWQDGLGTYTPLGHWNDFANRYIVEFRLNPLRTARVLAYLNMAMMDAGISCWDAKYYYHYPRPIQLIEGFETIAGTPNFPAYTSGHSVFSAAGAEVLAHFFPSLATQFRGWAEEAAISRVYGGIHWTFDATVGTTQGVNVAQYSIDRAKTDGID</sequence>
<dbReference type="Pfam" id="PF01569">
    <property type="entry name" value="PAP2"/>
    <property type="match status" value="1"/>
</dbReference>
<dbReference type="CDD" id="cd03398">
    <property type="entry name" value="PAP2_haloperoxidase"/>
    <property type="match status" value="1"/>
</dbReference>
<dbReference type="GO" id="GO:0004601">
    <property type="term" value="F:peroxidase activity"/>
    <property type="evidence" value="ECO:0007669"/>
    <property type="project" value="InterPro"/>
</dbReference>
<evidence type="ECO:0000313" key="2">
    <source>
        <dbReference type="EMBL" id="KPQ18711.1"/>
    </source>
</evidence>
<name>A0A0P7YDK5_9BACT</name>
<dbReference type="PATRIC" id="fig|1305737.6.peg.1631"/>
<dbReference type="Proteomes" id="UP000050421">
    <property type="component" value="Unassembled WGS sequence"/>
</dbReference>